<proteinExistence type="predicted"/>
<organism evidence="2 3">
    <name type="scientific">Sorghum bicolor</name>
    <name type="common">Sorghum</name>
    <name type="synonym">Sorghum vulgare</name>
    <dbReference type="NCBI Taxonomy" id="4558"/>
    <lineage>
        <taxon>Eukaryota</taxon>
        <taxon>Viridiplantae</taxon>
        <taxon>Streptophyta</taxon>
        <taxon>Embryophyta</taxon>
        <taxon>Tracheophyta</taxon>
        <taxon>Spermatophyta</taxon>
        <taxon>Magnoliopsida</taxon>
        <taxon>Liliopsida</taxon>
        <taxon>Poales</taxon>
        <taxon>Poaceae</taxon>
        <taxon>PACMAD clade</taxon>
        <taxon>Panicoideae</taxon>
        <taxon>Andropogonodae</taxon>
        <taxon>Andropogoneae</taxon>
        <taxon>Sorghinae</taxon>
        <taxon>Sorghum</taxon>
    </lineage>
</organism>
<evidence type="ECO:0000259" key="1">
    <source>
        <dbReference type="Pfam" id="PF03478"/>
    </source>
</evidence>
<dbReference type="EMBL" id="CM027689">
    <property type="protein sequence ID" value="KAG0512992.1"/>
    <property type="molecule type" value="Genomic_DNA"/>
</dbReference>
<accession>A0A921Q2K3</accession>
<evidence type="ECO:0000313" key="2">
    <source>
        <dbReference type="EMBL" id="KAG0512992.1"/>
    </source>
</evidence>
<dbReference type="PANTHER" id="PTHR33110:SF65">
    <property type="entry name" value="DUF295 DOMAIN-CONTAINING PROTEIN"/>
    <property type="match status" value="1"/>
</dbReference>
<reference evidence="2" key="1">
    <citation type="journal article" date="2019" name="BMC Genomics">
        <title>A new reference genome for Sorghum bicolor reveals high levels of sequence similarity between sweet and grain genotypes: implications for the genetics of sugar metabolism.</title>
        <authorList>
            <person name="Cooper E.A."/>
            <person name="Brenton Z.W."/>
            <person name="Flinn B.S."/>
            <person name="Jenkins J."/>
            <person name="Shu S."/>
            <person name="Flowers D."/>
            <person name="Luo F."/>
            <person name="Wang Y."/>
            <person name="Xia P."/>
            <person name="Barry K."/>
            <person name="Daum C."/>
            <person name="Lipzen A."/>
            <person name="Yoshinaga Y."/>
            <person name="Schmutz J."/>
            <person name="Saski C."/>
            <person name="Vermerris W."/>
            <person name="Kresovich S."/>
        </authorList>
    </citation>
    <scope>NUCLEOTIDE SEQUENCE</scope>
</reference>
<dbReference type="Gramene" id="EER87923">
    <property type="protein sequence ID" value="EER87923"/>
    <property type="gene ID" value="SORBI_3010G053000"/>
</dbReference>
<dbReference type="Pfam" id="PF03478">
    <property type="entry name" value="Beta-prop_KIB1-4"/>
    <property type="match status" value="1"/>
</dbReference>
<evidence type="ECO:0000313" key="3">
    <source>
        <dbReference type="Proteomes" id="UP000807115"/>
    </source>
</evidence>
<dbReference type="Gene3D" id="1.20.1280.50">
    <property type="match status" value="1"/>
</dbReference>
<comment type="caution">
    <text evidence="2">The sequence shown here is derived from an EMBL/GenBank/DDBJ whole genome shotgun (WGS) entry which is preliminary data.</text>
</comment>
<dbReference type="AlphaFoldDB" id="A0A921Q2K3"/>
<dbReference type="OMA" id="RMENGRT"/>
<dbReference type="Proteomes" id="UP000807115">
    <property type="component" value="Chromosome 10"/>
</dbReference>
<dbReference type="PANTHER" id="PTHR33110">
    <property type="entry name" value="F-BOX/KELCH-REPEAT PROTEIN-RELATED"/>
    <property type="match status" value="1"/>
</dbReference>
<name>A0A921Q2K3_SORBI</name>
<dbReference type="InterPro" id="IPR005174">
    <property type="entry name" value="KIB1-4_b-propeller"/>
</dbReference>
<gene>
    <name evidence="2" type="ORF">BDA96_10G062600</name>
</gene>
<reference evidence="2" key="2">
    <citation type="submission" date="2020-10" db="EMBL/GenBank/DDBJ databases">
        <authorList>
            <person name="Cooper E.A."/>
            <person name="Brenton Z.W."/>
            <person name="Flinn B.S."/>
            <person name="Jenkins J."/>
            <person name="Shu S."/>
            <person name="Flowers D."/>
            <person name="Luo F."/>
            <person name="Wang Y."/>
            <person name="Xia P."/>
            <person name="Barry K."/>
            <person name="Daum C."/>
            <person name="Lipzen A."/>
            <person name="Yoshinaga Y."/>
            <person name="Schmutz J."/>
            <person name="Saski C."/>
            <person name="Vermerris W."/>
            <person name="Kresovich S."/>
        </authorList>
    </citation>
    <scope>NUCLEOTIDE SEQUENCE</scope>
</reference>
<dbReference type="SUPFAM" id="SSF81383">
    <property type="entry name" value="F-box domain"/>
    <property type="match status" value="1"/>
</dbReference>
<dbReference type="InterPro" id="IPR036047">
    <property type="entry name" value="F-box-like_dom_sf"/>
</dbReference>
<feature type="domain" description="KIB1-4 beta-propeller" evidence="1">
    <location>
        <begin position="65"/>
        <end position="354"/>
    </location>
</feature>
<protein>
    <recommendedName>
        <fullName evidence="1">KIB1-4 beta-propeller domain-containing protein</fullName>
    </recommendedName>
</protein>
<sequence>MASAPRHCPPWADLMPELLGLVLRRLPSLADRHRLAAVCRPWRLIAQQEPLPPPLPWLTLLDGTFLSIPGGEIHRMHVPEDASLHGSAGNFLFLERRHGDLALMDLFSKQVERLPSHVGRLPMQACVFPRDSMFLKLVPLSTLDHLSPDSLFAVLMTANTFESVISVCRRPSAVTALRMPNYIFDIAFFDGKLYALSLKTLFAFEIVSSYEGKPRVSSRKQVAKAVKDPGIIIYRSIADKTYTAAYWSYLAEFNGKLLHVRRLIGALSTLRKEDRIENGRTFSFQVFELDLTTNPRRKWRRLNTLGDQALFVGTHSKSLTASECGAQEDCIYFVRDYDQEHWTIDPFRDCGVFNMRNGTITPLLLDIVGVRPQGCKGRPTWVFPTKAM</sequence>